<keyword evidence="3" id="KW-1185">Reference proteome</keyword>
<dbReference type="Proteomes" id="UP000025748">
    <property type="component" value="Unassembled WGS sequence"/>
</dbReference>
<dbReference type="InterPro" id="IPR045633">
    <property type="entry name" value="DUF6414"/>
</dbReference>
<proteinExistence type="predicted"/>
<protein>
    <submittedName>
        <fullName evidence="2">N-acetyltransferase YedL</fullName>
    </submittedName>
</protein>
<comment type="caution">
    <text evidence="2">The sequence shown here is derived from an EMBL/GenBank/DDBJ whole genome shotgun (WGS) entry which is preliminary data.</text>
</comment>
<feature type="region of interest" description="Disordered" evidence="1">
    <location>
        <begin position="1"/>
        <end position="21"/>
    </location>
</feature>
<dbReference type="Pfam" id="PF19952">
    <property type="entry name" value="DUF6414"/>
    <property type="match status" value="1"/>
</dbReference>
<dbReference type="EMBL" id="JHEM01000010">
    <property type="protein sequence ID" value="KCB24983.1"/>
    <property type="molecule type" value="Genomic_DNA"/>
</dbReference>
<name>A0ABR4R3H3_9BORD</name>
<evidence type="ECO:0000256" key="1">
    <source>
        <dbReference type="SAM" id="MobiDB-lite"/>
    </source>
</evidence>
<gene>
    <name evidence="2" type="ORF">L544_1110</name>
</gene>
<evidence type="ECO:0000313" key="3">
    <source>
        <dbReference type="Proteomes" id="UP000025748"/>
    </source>
</evidence>
<evidence type="ECO:0000313" key="2">
    <source>
        <dbReference type="EMBL" id="KCB24983.1"/>
    </source>
</evidence>
<reference evidence="2 3" key="1">
    <citation type="submission" date="2014-03" db="EMBL/GenBank/DDBJ databases">
        <title>Genome sequence of Bordetella hinzii.</title>
        <authorList>
            <person name="Register K."/>
            <person name="Harvill E."/>
            <person name="Goodfield L.L."/>
            <person name="Ivanov Y.V."/>
            <person name="Meyer J.A."/>
            <person name="Muse S.J."/>
            <person name="Jacobs N."/>
            <person name="Bendor L."/>
            <person name="Smallridge W.E."/>
            <person name="Brinkac L.M."/>
            <person name="Sanka R."/>
            <person name="Kim M."/>
            <person name="Losada L."/>
        </authorList>
    </citation>
    <scope>NUCLEOTIDE SEQUENCE [LARGE SCALE GENOMIC DNA]</scope>
    <source>
        <strain evidence="2 3">OH87 BAL007II</strain>
    </source>
</reference>
<organism evidence="2 3">
    <name type="scientific">Bordetella hinzii OH87 BAL007II</name>
    <dbReference type="NCBI Taxonomy" id="1331262"/>
    <lineage>
        <taxon>Bacteria</taxon>
        <taxon>Pseudomonadati</taxon>
        <taxon>Pseudomonadota</taxon>
        <taxon>Betaproteobacteria</taxon>
        <taxon>Burkholderiales</taxon>
        <taxon>Alcaligenaceae</taxon>
        <taxon>Bordetella</taxon>
    </lineage>
</organism>
<accession>A0ABR4R3H3</accession>
<sequence length="301" mass="33179">MPSNERLSPKNKRYKRTSNVDQDSPSIDFLYDFLYVDKPRVHSWLAQLFDEGVLKTFKHSSSTSDTSEGTVGIKAVVQGGLKHNGTVTEGQERVYDAEWSLPILLIDRLDEIGHITKDIVSARIGDLVMVAGRMELTDVQTLQKMWSPAIKLMIAEQKVTHANKQEVAKLKETLAHFGEAISAMPPDAQLYMRDRTEVAVWASLRAEHTIINTSTLALAHGAAIAGQWMMLAVLDSKPDWENPFAEGGPMINTSDMAETMHAVLNLVRKLAGRSAGAYGVTPIAIFRPVLRATPDSGPDKS</sequence>